<dbReference type="SMART" id="SM00958">
    <property type="entry name" value="SecA_PP_bind"/>
    <property type="match status" value="1"/>
</dbReference>
<reference evidence="6" key="1">
    <citation type="journal article" date="2019" name="Int. J. Syst. Evol. Microbiol.">
        <title>The Global Catalogue of Microorganisms (GCM) 10K type strain sequencing project: providing services to taxonomists for standard genome sequencing and annotation.</title>
        <authorList>
            <consortium name="The Broad Institute Genomics Platform"/>
            <consortium name="The Broad Institute Genome Sequencing Center for Infectious Disease"/>
            <person name="Wu L."/>
            <person name="Ma J."/>
        </authorList>
    </citation>
    <scope>NUCLEOTIDE SEQUENCE [LARGE SCALE GENOMIC DNA]</scope>
    <source>
        <strain evidence="6">NBRC 112299</strain>
    </source>
</reference>
<gene>
    <name evidence="5" type="ORF">GCM10025876_27330</name>
</gene>
<keyword evidence="3" id="KW-0811">Translocation</keyword>
<protein>
    <recommendedName>
        <fullName evidence="4">SecA family profile domain-containing protein</fullName>
    </recommendedName>
</protein>
<dbReference type="EMBL" id="BSUN01000001">
    <property type="protein sequence ID" value="GMA36529.1"/>
    <property type="molecule type" value="Genomic_DNA"/>
</dbReference>
<feature type="domain" description="SecA family profile" evidence="4">
    <location>
        <begin position="1"/>
        <end position="174"/>
    </location>
</feature>
<accession>A0ABQ6IFL7</accession>
<dbReference type="SUPFAM" id="SSF81767">
    <property type="entry name" value="Pre-protein crosslinking domain of SecA"/>
    <property type="match status" value="1"/>
</dbReference>
<dbReference type="InterPro" id="IPR011130">
    <property type="entry name" value="SecA_preprotein_X-link_dom"/>
</dbReference>
<evidence type="ECO:0000256" key="2">
    <source>
        <dbReference type="ARBA" id="ARBA00022927"/>
    </source>
</evidence>
<evidence type="ECO:0000313" key="5">
    <source>
        <dbReference type="EMBL" id="GMA36529.1"/>
    </source>
</evidence>
<dbReference type="InterPro" id="IPR036670">
    <property type="entry name" value="SecA_X-link_sf"/>
</dbReference>
<keyword evidence="1" id="KW-0472">Membrane</keyword>
<dbReference type="PRINTS" id="PR00906">
    <property type="entry name" value="SECA"/>
</dbReference>
<dbReference type="Pfam" id="PF01043">
    <property type="entry name" value="SecA_PP_bind"/>
    <property type="match status" value="1"/>
</dbReference>
<dbReference type="Gene3D" id="3.90.1440.10">
    <property type="entry name" value="SecA, preprotein cross-linking domain"/>
    <property type="match status" value="1"/>
</dbReference>
<dbReference type="PANTHER" id="PTHR30612:SF0">
    <property type="entry name" value="CHLOROPLAST PROTEIN-TRANSPORTING ATPASE"/>
    <property type="match status" value="1"/>
</dbReference>
<keyword evidence="1" id="KW-1003">Cell membrane</keyword>
<dbReference type="Proteomes" id="UP001157125">
    <property type="component" value="Unassembled WGS sequence"/>
</dbReference>
<comment type="caution">
    <text evidence="5">The sequence shown here is derived from an EMBL/GenBank/DDBJ whole genome shotgun (WGS) entry which is preliminary data.</text>
</comment>
<keyword evidence="2" id="KW-0653">Protein transport</keyword>
<dbReference type="InterPro" id="IPR014018">
    <property type="entry name" value="SecA_motor_DEAD"/>
</dbReference>
<name>A0ABQ6IFL7_9MICO</name>
<dbReference type="InterPro" id="IPR027417">
    <property type="entry name" value="P-loop_NTPase"/>
</dbReference>
<dbReference type="PANTHER" id="PTHR30612">
    <property type="entry name" value="SECA INNER MEMBRANE COMPONENT OF SEC PROTEIN SECRETION SYSTEM"/>
    <property type="match status" value="1"/>
</dbReference>
<dbReference type="Gene3D" id="3.40.50.300">
    <property type="entry name" value="P-loop containing nucleotide triphosphate hydrolases"/>
    <property type="match status" value="1"/>
</dbReference>
<evidence type="ECO:0000313" key="6">
    <source>
        <dbReference type="Proteomes" id="UP001157125"/>
    </source>
</evidence>
<keyword evidence="6" id="KW-1185">Reference proteome</keyword>
<dbReference type="PROSITE" id="PS51196">
    <property type="entry name" value="SECA_MOTOR_DEAD"/>
    <property type="match status" value="1"/>
</dbReference>
<dbReference type="SMART" id="SM00957">
    <property type="entry name" value="SecA_DEAD"/>
    <property type="match status" value="1"/>
</dbReference>
<evidence type="ECO:0000256" key="1">
    <source>
        <dbReference type="ARBA" id="ARBA00022475"/>
    </source>
</evidence>
<organism evidence="5 6">
    <name type="scientific">Demequina litorisediminis</name>
    <dbReference type="NCBI Taxonomy" id="1849022"/>
    <lineage>
        <taxon>Bacteria</taxon>
        <taxon>Bacillati</taxon>
        <taxon>Actinomycetota</taxon>
        <taxon>Actinomycetes</taxon>
        <taxon>Micrococcales</taxon>
        <taxon>Demequinaceae</taxon>
        <taxon>Demequina</taxon>
    </lineage>
</organism>
<evidence type="ECO:0000259" key="4">
    <source>
        <dbReference type="PROSITE" id="PS51196"/>
    </source>
</evidence>
<proteinExistence type="predicted"/>
<evidence type="ECO:0000256" key="3">
    <source>
        <dbReference type="ARBA" id="ARBA00023010"/>
    </source>
</evidence>
<dbReference type="InterPro" id="IPR011115">
    <property type="entry name" value="SecA_DEAD"/>
</dbReference>
<dbReference type="InterPro" id="IPR000185">
    <property type="entry name" value="SecA"/>
</dbReference>
<sequence>MLDEDYEVEEKKRAVGMLEPGIEKVERALGIENLYEPQNTPLIGFLNNAVKAKELFRRDRDYVVQAGEVDIVDEHTGRLLKGRRYSEGLHQAIEAKEGVPIKAENQTYASITLQNYFRQYDKARGHDRYRTDRGGRAFTRRTALAWCRFRRTSRCSAWTRRISCTRPRPPSSTP</sequence>
<keyword evidence="2" id="KW-0813">Transport</keyword>